<accession>A0A368NWW1</accession>
<reference evidence="2 3" key="1">
    <citation type="submission" date="2018-08" db="EMBL/GenBank/DDBJ databases">
        <title>Genome sequencing of Agrobacterium vitis strain ICMP 10754.</title>
        <authorList>
            <person name="Visnovsky S.B."/>
            <person name="Pitman A.R."/>
        </authorList>
    </citation>
    <scope>NUCLEOTIDE SEQUENCE [LARGE SCALE GENOMIC DNA]</scope>
    <source>
        <strain evidence="2 3">ICMP 10754</strain>
    </source>
</reference>
<sequence>MGQLRNWPPDWVSRTGRFQPVEQAPSHILAGRNSEGPVPGQTAISAEDDPPTAKIILTENFPLNLITVWQGMQ</sequence>
<dbReference type="Proteomes" id="UP000436911">
    <property type="component" value="Unassembled WGS sequence"/>
</dbReference>
<evidence type="ECO:0000256" key="1">
    <source>
        <dbReference type="SAM" id="MobiDB-lite"/>
    </source>
</evidence>
<evidence type="ECO:0000313" key="2">
    <source>
        <dbReference type="EMBL" id="KAA3526568.1"/>
    </source>
</evidence>
<evidence type="ECO:0000313" key="3">
    <source>
        <dbReference type="Proteomes" id="UP000436911"/>
    </source>
</evidence>
<feature type="region of interest" description="Disordered" evidence="1">
    <location>
        <begin position="27"/>
        <end position="50"/>
    </location>
</feature>
<dbReference type="AlphaFoldDB" id="A0A368NWW1"/>
<proteinExistence type="predicted"/>
<dbReference type="EMBL" id="QUSG01000007">
    <property type="protein sequence ID" value="KAA3526568.1"/>
    <property type="molecule type" value="Genomic_DNA"/>
</dbReference>
<gene>
    <name evidence="2" type="ORF">DXT89_14395</name>
</gene>
<organism evidence="2 3">
    <name type="scientific">Agrobacterium vitis</name>
    <name type="common">Rhizobium vitis</name>
    <dbReference type="NCBI Taxonomy" id="373"/>
    <lineage>
        <taxon>Bacteria</taxon>
        <taxon>Pseudomonadati</taxon>
        <taxon>Pseudomonadota</taxon>
        <taxon>Alphaproteobacteria</taxon>
        <taxon>Hyphomicrobiales</taxon>
        <taxon>Rhizobiaceae</taxon>
        <taxon>Rhizobium/Agrobacterium group</taxon>
        <taxon>Agrobacterium</taxon>
    </lineage>
</organism>
<protein>
    <submittedName>
        <fullName evidence="2">Uncharacterized protein</fullName>
    </submittedName>
</protein>
<comment type="caution">
    <text evidence="2">The sequence shown here is derived from an EMBL/GenBank/DDBJ whole genome shotgun (WGS) entry which is preliminary data.</text>
</comment>
<name>A0A368NWW1_AGRVI</name>